<dbReference type="CDD" id="cd14014">
    <property type="entry name" value="STKc_PknB_like"/>
    <property type="match status" value="1"/>
</dbReference>
<dbReference type="PROSITE" id="PS50011">
    <property type="entry name" value="PROTEIN_KINASE_DOM"/>
    <property type="match status" value="1"/>
</dbReference>
<dbReference type="SMART" id="SM00220">
    <property type="entry name" value="S_TKc"/>
    <property type="match status" value="1"/>
</dbReference>
<evidence type="ECO:0000256" key="5">
    <source>
        <dbReference type="PROSITE-ProRule" id="PRU00221"/>
    </source>
</evidence>
<dbReference type="InterPro" id="IPR011009">
    <property type="entry name" value="Kinase-like_dom_sf"/>
</dbReference>
<dbReference type="InterPro" id="IPR020472">
    <property type="entry name" value="WD40_PAC1"/>
</dbReference>
<organism evidence="9 10">
    <name type="scientific">Reticulibacter mediterranei</name>
    <dbReference type="NCBI Taxonomy" id="2778369"/>
    <lineage>
        <taxon>Bacteria</taxon>
        <taxon>Bacillati</taxon>
        <taxon>Chloroflexota</taxon>
        <taxon>Ktedonobacteria</taxon>
        <taxon>Ktedonobacterales</taxon>
        <taxon>Reticulibacteraceae</taxon>
        <taxon>Reticulibacter</taxon>
    </lineage>
</organism>
<dbReference type="InterPro" id="IPR036322">
    <property type="entry name" value="WD40_repeat_dom_sf"/>
</dbReference>
<evidence type="ECO:0000256" key="1">
    <source>
        <dbReference type="ARBA" id="ARBA00022574"/>
    </source>
</evidence>
<dbReference type="RefSeq" id="WP_220203088.1">
    <property type="nucleotide sequence ID" value="NZ_BNJK01000001.1"/>
</dbReference>
<dbReference type="InterPro" id="IPR000719">
    <property type="entry name" value="Prot_kinase_dom"/>
</dbReference>
<dbReference type="PROSITE" id="PS50294">
    <property type="entry name" value="WD_REPEATS_REGION"/>
    <property type="match status" value="6"/>
</dbReference>
<keyword evidence="1 5" id="KW-0853">WD repeat</keyword>
<dbReference type="Pfam" id="PF00069">
    <property type="entry name" value="Pkinase"/>
    <property type="match status" value="1"/>
</dbReference>
<feature type="repeat" description="WD" evidence="5">
    <location>
        <begin position="406"/>
        <end position="437"/>
    </location>
</feature>
<dbReference type="Proteomes" id="UP000597444">
    <property type="component" value="Unassembled WGS sequence"/>
</dbReference>
<dbReference type="SUPFAM" id="SSF56112">
    <property type="entry name" value="Protein kinase-like (PK-like)"/>
    <property type="match status" value="1"/>
</dbReference>
<keyword evidence="10" id="KW-1185">Reference proteome</keyword>
<evidence type="ECO:0000256" key="3">
    <source>
        <dbReference type="ARBA" id="ARBA00022741"/>
    </source>
</evidence>
<reference evidence="9" key="1">
    <citation type="submission" date="2020-10" db="EMBL/GenBank/DDBJ databases">
        <title>Taxonomic study of unclassified bacteria belonging to the class Ktedonobacteria.</title>
        <authorList>
            <person name="Yabe S."/>
            <person name="Wang C.M."/>
            <person name="Zheng Y."/>
            <person name="Sakai Y."/>
            <person name="Cavaletti L."/>
            <person name="Monciardini P."/>
            <person name="Donadio S."/>
        </authorList>
    </citation>
    <scope>NUCLEOTIDE SEQUENCE</scope>
    <source>
        <strain evidence="9">ID150040</strain>
    </source>
</reference>
<proteinExistence type="predicted"/>
<evidence type="ECO:0000256" key="2">
    <source>
        <dbReference type="ARBA" id="ARBA00022737"/>
    </source>
</evidence>
<dbReference type="CDD" id="cd00200">
    <property type="entry name" value="WD40"/>
    <property type="match status" value="1"/>
</dbReference>
<dbReference type="InterPro" id="IPR008271">
    <property type="entry name" value="Ser/Thr_kinase_AS"/>
</dbReference>
<feature type="compositionally biased region" description="Polar residues" evidence="7">
    <location>
        <begin position="277"/>
        <end position="295"/>
    </location>
</feature>
<evidence type="ECO:0000256" key="4">
    <source>
        <dbReference type="ARBA" id="ARBA00022840"/>
    </source>
</evidence>
<keyword evidence="4 6" id="KW-0067">ATP-binding</keyword>
<dbReference type="SMART" id="SM00320">
    <property type="entry name" value="WD40"/>
    <property type="match status" value="7"/>
</dbReference>
<dbReference type="Pfam" id="PF00400">
    <property type="entry name" value="WD40"/>
    <property type="match status" value="6"/>
</dbReference>
<dbReference type="GO" id="GO:0005524">
    <property type="term" value="F:ATP binding"/>
    <property type="evidence" value="ECO:0007669"/>
    <property type="project" value="UniProtKB-UniRule"/>
</dbReference>
<keyword evidence="3 6" id="KW-0547">Nucleotide-binding</keyword>
<protein>
    <recommendedName>
        <fullName evidence="8">Protein kinase domain-containing protein</fullName>
    </recommendedName>
</protein>
<dbReference type="InterPro" id="IPR001680">
    <property type="entry name" value="WD40_rpt"/>
</dbReference>
<sequence>MAFEAGQQLGNYRVVRLLGQGGFAEVYLGEHIRLKMKAAIKVLHTHLSGEAIDAFQHEAQVIAELTHPNIVRVLDFDLQDGSPFLVLDYAPNHSLREKHPRGSCVPLAQVVSYVQQIASALQYAHERKLIHRDVKPENMLVGKQGEILLSDFGIVTMAHSTSSMNTQASMGTLAYMAPEQIQGKPRPASDQYALAIAVYQWLSGAMPFQGSSTEIIAQHLAVTPPPLSERVPDIPPGVEWVVMRALSKDPKERFGSVQAFARALEQAAEGLLEQQTAAANPPALSQTEAASSPRSKTPPAPNKTVPARQTKLPLVGTTLSTYRGHTDIVEALVWSPDGTAIASAGGDRTVHIWNALTGQLLLTYRGHSQNITAVAWSPDGRYIASGSTDNTVHVWQAATGQVILVYRGHSNSIWTLAWSPESDGIASGSDDQTVRVWYPLTGEELFAIKSSSIWALAWSPDDTYVAFVDDGQNVQVCNSADGEKICTYRGHRDLVFALSCSPDGSQIASGGDDGIVHVWHATTGRSLQTFRGHTGTICDIAWSQSGKYLATASEDQTVQIWATSTARKILTYSGHKNYVNAVAWSPDNRYVASASTDATVQVWGAPDSRVQKE</sequence>
<evidence type="ECO:0000256" key="7">
    <source>
        <dbReference type="SAM" id="MobiDB-lite"/>
    </source>
</evidence>
<dbReference type="Gene3D" id="3.30.200.20">
    <property type="entry name" value="Phosphorylase Kinase, domain 1"/>
    <property type="match status" value="1"/>
</dbReference>
<feature type="repeat" description="WD" evidence="5">
    <location>
        <begin position="488"/>
        <end position="529"/>
    </location>
</feature>
<dbReference type="Gene3D" id="1.10.510.10">
    <property type="entry name" value="Transferase(Phosphotransferase) domain 1"/>
    <property type="match status" value="1"/>
</dbReference>
<feature type="binding site" evidence="6">
    <location>
        <position position="41"/>
    </location>
    <ligand>
        <name>ATP</name>
        <dbReference type="ChEBI" id="CHEBI:30616"/>
    </ligand>
</feature>
<dbReference type="GO" id="GO:0004672">
    <property type="term" value="F:protein kinase activity"/>
    <property type="evidence" value="ECO:0007669"/>
    <property type="project" value="InterPro"/>
</dbReference>
<evidence type="ECO:0000259" key="8">
    <source>
        <dbReference type="PROSITE" id="PS50011"/>
    </source>
</evidence>
<feature type="repeat" description="WD" evidence="5">
    <location>
        <begin position="572"/>
        <end position="613"/>
    </location>
</feature>
<dbReference type="AlphaFoldDB" id="A0A8J3IGZ8"/>
<dbReference type="SUPFAM" id="SSF50978">
    <property type="entry name" value="WD40 repeat-like"/>
    <property type="match status" value="1"/>
</dbReference>
<dbReference type="PANTHER" id="PTHR22847">
    <property type="entry name" value="WD40 REPEAT PROTEIN"/>
    <property type="match status" value="1"/>
</dbReference>
<accession>A0A8J3IGZ8</accession>
<comment type="caution">
    <text evidence="9">The sequence shown here is derived from an EMBL/GenBank/DDBJ whole genome shotgun (WGS) entry which is preliminary data.</text>
</comment>
<dbReference type="InterPro" id="IPR017441">
    <property type="entry name" value="Protein_kinase_ATP_BS"/>
</dbReference>
<feature type="repeat" description="WD" evidence="5">
    <location>
        <begin position="364"/>
        <end position="405"/>
    </location>
</feature>
<feature type="repeat" description="WD" evidence="5">
    <location>
        <begin position="322"/>
        <end position="363"/>
    </location>
</feature>
<dbReference type="PANTHER" id="PTHR22847:SF637">
    <property type="entry name" value="WD REPEAT DOMAIN 5B"/>
    <property type="match status" value="1"/>
</dbReference>
<name>A0A8J3IGZ8_9CHLR</name>
<evidence type="ECO:0000256" key="6">
    <source>
        <dbReference type="PROSITE-ProRule" id="PRU10141"/>
    </source>
</evidence>
<dbReference type="PRINTS" id="PR00320">
    <property type="entry name" value="GPROTEINBRPT"/>
</dbReference>
<feature type="domain" description="Protein kinase" evidence="8">
    <location>
        <begin position="12"/>
        <end position="272"/>
    </location>
</feature>
<dbReference type="PROSITE" id="PS00108">
    <property type="entry name" value="PROTEIN_KINASE_ST"/>
    <property type="match status" value="1"/>
</dbReference>
<dbReference type="PROSITE" id="PS00107">
    <property type="entry name" value="PROTEIN_KINASE_ATP"/>
    <property type="match status" value="1"/>
</dbReference>
<dbReference type="EMBL" id="BNJK01000001">
    <property type="protein sequence ID" value="GHO92240.1"/>
    <property type="molecule type" value="Genomic_DNA"/>
</dbReference>
<gene>
    <name evidence="9" type="ORF">KSF_022880</name>
</gene>
<keyword evidence="2" id="KW-0677">Repeat</keyword>
<feature type="repeat" description="WD" evidence="5">
    <location>
        <begin position="530"/>
        <end position="571"/>
    </location>
</feature>
<dbReference type="InterPro" id="IPR015943">
    <property type="entry name" value="WD40/YVTN_repeat-like_dom_sf"/>
</dbReference>
<dbReference type="Gene3D" id="2.130.10.10">
    <property type="entry name" value="YVTN repeat-like/Quinoprotein amine dehydrogenase"/>
    <property type="match status" value="3"/>
</dbReference>
<evidence type="ECO:0000313" key="10">
    <source>
        <dbReference type="Proteomes" id="UP000597444"/>
    </source>
</evidence>
<evidence type="ECO:0000313" key="9">
    <source>
        <dbReference type="EMBL" id="GHO92240.1"/>
    </source>
</evidence>
<dbReference type="PROSITE" id="PS50082">
    <property type="entry name" value="WD_REPEATS_2"/>
    <property type="match status" value="6"/>
</dbReference>
<feature type="region of interest" description="Disordered" evidence="7">
    <location>
        <begin position="277"/>
        <end position="308"/>
    </location>
</feature>